<evidence type="ECO:0000256" key="3">
    <source>
        <dbReference type="ARBA" id="ARBA00022670"/>
    </source>
</evidence>
<sequence length="155" mass="17237">MIFYIVALTIVFLDQFSKWLIVTNLDIGNSIRIIPGTLYLSSLRNPGGAFGILAGQLGLFIIVSVAVIGVLIYLLQIKPKNMKWYGVSLALLLGGTLGNFIDRLFHGGEVIDFVNLILFSFRFPIFNIADVSLNIGIIMMLVHLVKEQRKQSPQL</sequence>
<gene>
    <name evidence="9" type="primary">lspA</name>
    <name evidence="12" type="ORF">DealDRAFT_0505</name>
</gene>
<dbReference type="UniPathway" id="UPA00665"/>
<dbReference type="eggNOG" id="COG0597">
    <property type="taxonomic scope" value="Bacteria"/>
</dbReference>
<proteinExistence type="inferred from homology"/>
<comment type="catalytic activity">
    <reaction evidence="9 10">
        <text>Release of signal peptides from bacterial membrane prolipoproteins. Hydrolyzes -Xaa-Yaa-Zaa-|-(S,diacylglyceryl)Cys-, in which Xaa is hydrophobic (preferably Leu), and Yaa (Ala or Ser) and Zaa (Gly or Ala) have small, neutral side chains.</text>
        <dbReference type="EC" id="3.4.23.36"/>
    </reaction>
</comment>
<dbReference type="InterPro" id="IPR001872">
    <property type="entry name" value="Peptidase_A8"/>
</dbReference>
<dbReference type="PRINTS" id="PR00781">
    <property type="entry name" value="LIPOSIGPTASE"/>
</dbReference>
<reference evidence="12 13" key="1">
    <citation type="submission" date="2009-02" db="EMBL/GenBank/DDBJ databases">
        <title>Sequencing of the draft genome and assembly of Dethiobacter alkaliphilus AHT 1.</title>
        <authorList>
            <consortium name="US DOE Joint Genome Institute (JGI-PGF)"/>
            <person name="Lucas S."/>
            <person name="Copeland A."/>
            <person name="Lapidus A."/>
            <person name="Glavina del Rio T."/>
            <person name="Dalin E."/>
            <person name="Tice H."/>
            <person name="Bruce D."/>
            <person name="Goodwin L."/>
            <person name="Pitluck S."/>
            <person name="Larimer F."/>
            <person name="Land M.L."/>
            <person name="Hauser L."/>
            <person name="Muyzer G."/>
        </authorList>
    </citation>
    <scope>NUCLEOTIDE SEQUENCE [LARGE SCALE GENOMIC DNA]</scope>
    <source>
        <strain evidence="12 13">AHT 1</strain>
    </source>
</reference>
<dbReference type="PANTHER" id="PTHR33695:SF1">
    <property type="entry name" value="LIPOPROTEIN SIGNAL PEPTIDASE"/>
    <property type="match status" value="1"/>
</dbReference>
<evidence type="ECO:0000256" key="2">
    <source>
        <dbReference type="ARBA" id="ARBA00022475"/>
    </source>
</evidence>
<dbReference type="STRING" id="555088.DealDRAFT_0505"/>
<organism evidence="12 13">
    <name type="scientific">Dethiobacter alkaliphilus AHT 1</name>
    <dbReference type="NCBI Taxonomy" id="555088"/>
    <lineage>
        <taxon>Bacteria</taxon>
        <taxon>Bacillati</taxon>
        <taxon>Bacillota</taxon>
        <taxon>Dethiobacteria</taxon>
        <taxon>Dethiobacterales</taxon>
        <taxon>Dethiobacteraceae</taxon>
        <taxon>Dethiobacter</taxon>
    </lineage>
</organism>
<dbReference type="RefSeq" id="WP_008514557.1">
    <property type="nucleotide sequence ID" value="NZ_ACJM01000002.1"/>
</dbReference>
<dbReference type="AlphaFoldDB" id="C0GDU2"/>
<keyword evidence="12" id="KW-0449">Lipoprotein</keyword>
<name>C0GDU2_DETAL</name>
<dbReference type="PANTHER" id="PTHR33695">
    <property type="entry name" value="LIPOPROTEIN SIGNAL PEPTIDASE"/>
    <property type="match status" value="1"/>
</dbReference>
<dbReference type="OrthoDB" id="9810259at2"/>
<dbReference type="GO" id="GO:0006508">
    <property type="term" value="P:proteolysis"/>
    <property type="evidence" value="ECO:0007669"/>
    <property type="project" value="UniProtKB-KW"/>
</dbReference>
<dbReference type="HAMAP" id="MF_00161">
    <property type="entry name" value="LspA"/>
    <property type="match status" value="1"/>
</dbReference>
<feature type="transmembrane region" description="Helical" evidence="9">
    <location>
        <begin position="82"/>
        <end position="101"/>
    </location>
</feature>
<evidence type="ECO:0000256" key="9">
    <source>
        <dbReference type="HAMAP-Rule" id="MF_00161"/>
    </source>
</evidence>
<dbReference type="GO" id="GO:0004190">
    <property type="term" value="F:aspartic-type endopeptidase activity"/>
    <property type="evidence" value="ECO:0007669"/>
    <property type="project" value="UniProtKB-UniRule"/>
</dbReference>
<dbReference type="PROSITE" id="PS00855">
    <property type="entry name" value="SPASE_II"/>
    <property type="match status" value="1"/>
</dbReference>
<keyword evidence="8 9" id="KW-0472">Membrane</keyword>
<keyword evidence="6 9" id="KW-0378">Hydrolase</keyword>
<dbReference type="Pfam" id="PF01252">
    <property type="entry name" value="Peptidase_A8"/>
    <property type="match status" value="1"/>
</dbReference>
<dbReference type="EMBL" id="ACJM01000002">
    <property type="protein sequence ID" value="EEG78575.1"/>
    <property type="molecule type" value="Genomic_DNA"/>
</dbReference>
<evidence type="ECO:0000256" key="7">
    <source>
        <dbReference type="ARBA" id="ARBA00022989"/>
    </source>
</evidence>
<evidence type="ECO:0000313" key="13">
    <source>
        <dbReference type="Proteomes" id="UP000006443"/>
    </source>
</evidence>
<keyword evidence="5 9" id="KW-0064">Aspartyl protease</keyword>
<feature type="active site" evidence="9">
    <location>
        <position position="130"/>
    </location>
</feature>
<evidence type="ECO:0000256" key="1">
    <source>
        <dbReference type="ARBA" id="ARBA00006139"/>
    </source>
</evidence>
<evidence type="ECO:0000256" key="8">
    <source>
        <dbReference type="ARBA" id="ARBA00023136"/>
    </source>
</evidence>
<feature type="transmembrane region" description="Helical" evidence="9">
    <location>
        <begin position="49"/>
        <end position="75"/>
    </location>
</feature>
<evidence type="ECO:0000256" key="11">
    <source>
        <dbReference type="RuleBase" id="RU004181"/>
    </source>
</evidence>
<dbReference type="EC" id="3.4.23.36" evidence="9"/>
<comment type="function">
    <text evidence="9 10">This protein specifically catalyzes the removal of signal peptides from prolipoproteins.</text>
</comment>
<keyword evidence="2 9" id="KW-1003">Cell membrane</keyword>
<evidence type="ECO:0000256" key="10">
    <source>
        <dbReference type="RuleBase" id="RU000594"/>
    </source>
</evidence>
<protein>
    <recommendedName>
        <fullName evidence="9">Lipoprotein signal peptidase</fullName>
        <ecNumber evidence="9">3.4.23.36</ecNumber>
    </recommendedName>
    <alternativeName>
        <fullName evidence="9">Prolipoprotein signal peptidase</fullName>
    </alternativeName>
    <alternativeName>
        <fullName evidence="9">Signal peptidase II</fullName>
        <shortName evidence="9">SPase II</shortName>
    </alternativeName>
</protein>
<keyword evidence="13" id="KW-1185">Reference proteome</keyword>
<keyword evidence="7 9" id="KW-1133">Transmembrane helix</keyword>
<evidence type="ECO:0000256" key="5">
    <source>
        <dbReference type="ARBA" id="ARBA00022750"/>
    </source>
</evidence>
<dbReference type="GO" id="GO:0005886">
    <property type="term" value="C:plasma membrane"/>
    <property type="evidence" value="ECO:0007669"/>
    <property type="project" value="UniProtKB-SubCell"/>
</dbReference>
<comment type="caution">
    <text evidence="9">Lacks conserved residue(s) required for the propagation of feature annotation.</text>
</comment>
<evidence type="ECO:0000256" key="4">
    <source>
        <dbReference type="ARBA" id="ARBA00022692"/>
    </source>
</evidence>
<comment type="similarity">
    <text evidence="1 9 11">Belongs to the peptidase A8 family.</text>
</comment>
<evidence type="ECO:0000256" key="6">
    <source>
        <dbReference type="ARBA" id="ARBA00022801"/>
    </source>
</evidence>
<evidence type="ECO:0000313" key="12">
    <source>
        <dbReference type="EMBL" id="EEG78575.1"/>
    </source>
</evidence>
<keyword evidence="3 9" id="KW-0645">Protease</keyword>
<comment type="caution">
    <text evidence="12">The sequence shown here is derived from an EMBL/GenBank/DDBJ whole genome shotgun (WGS) entry which is preliminary data.</text>
</comment>
<comment type="subcellular location">
    <subcellularLocation>
        <location evidence="9">Cell membrane</location>
        <topology evidence="9">Multi-pass membrane protein</topology>
    </subcellularLocation>
</comment>
<dbReference type="Proteomes" id="UP000006443">
    <property type="component" value="Unassembled WGS sequence"/>
</dbReference>
<accession>C0GDU2</accession>
<comment type="pathway">
    <text evidence="9">Protein modification; lipoprotein biosynthesis (signal peptide cleavage).</text>
</comment>
<feature type="active site" evidence="9">
    <location>
        <position position="112"/>
    </location>
</feature>
<feature type="transmembrane region" description="Helical" evidence="9">
    <location>
        <begin position="121"/>
        <end position="145"/>
    </location>
</feature>
<keyword evidence="4 9" id="KW-0812">Transmembrane</keyword>
<dbReference type="NCBIfam" id="TIGR00077">
    <property type="entry name" value="lspA"/>
    <property type="match status" value="1"/>
</dbReference>